<evidence type="ECO:0000259" key="16">
    <source>
        <dbReference type="Pfam" id="PF00999"/>
    </source>
</evidence>
<evidence type="ECO:0000256" key="15">
    <source>
        <dbReference type="SAM" id="Phobius"/>
    </source>
</evidence>
<evidence type="ECO:0000256" key="11">
    <source>
        <dbReference type="ARBA" id="ARBA00023136"/>
    </source>
</evidence>
<dbReference type="PANTHER" id="PTHR10110:SF94">
    <property type="entry name" value="SODIUM_HYDROGEN EXCHANGER 6"/>
    <property type="match status" value="1"/>
</dbReference>
<feature type="compositionally biased region" description="Low complexity" evidence="14">
    <location>
        <begin position="588"/>
        <end position="610"/>
    </location>
</feature>
<dbReference type="GO" id="GO:0055038">
    <property type="term" value="C:recycling endosome membrane"/>
    <property type="evidence" value="ECO:0007669"/>
    <property type="project" value="UniProtKB-SubCell"/>
</dbReference>
<evidence type="ECO:0000256" key="12">
    <source>
        <dbReference type="ARBA" id="ARBA00023201"/>
    </source>
</evidence>
<organism evidence="17 18">
    <name type="scientific">Gadus morhua</name>
    <name type="common">Atlantic cod</name>
    <dbReference type="NCBI Taxonomy" id="8049"/>
    <lineage>
        <taxon>Eukaryota</taxon>
        <taxon>Metazoa</taxon>
        <taxon>Chordata</taxon>
        <taxon>Craniata</taxon>
        <taxon>Vertebrata</taxon>
        <taxon>Euteleostomi</taxon>
        <taxon>Actinopterygii</taxon>
        <taxon>Neopterygii</taxon>
        <taxon>Teleostei</taxon>
        <taxon>Neoteleostei</taxon>
        <taxon>Acanthomorphata</taxon>
        <taxon>Zeiogadaria</taxon>
        <taxon>Gadariae</taxon>
        <taxon>Gadiformes</taxon>
        <taxon>Gadoidei</taxon>
        <taxon>Gadidae</taxon>
        <taxon>Gadus</taxon>
    </lineage>
</organism>
<dbReference type="InterPro" id="IPR002090">
    <property type="entry name" value="NHE-6/7/9"/>
</dbReference>
<feature type="transmembrane region" description="Helical" evidence="15">
    <location>
        <begin position="173"/>
        <end position="196"/>
    </location>
</feature>
<reference evidence="17" key="2">
    <citation type="submission" date="2025-09" db="UniProtKB">
        <authorList>
            <consortium name="Ensembl"/>
        </authorList>
    </citation>
    <scope>IDENTIFICATION</scope>
</reference>
<evidence type="ECO:0000256" key="13">
    <source>
        <dbReference type="RuleBase" id="RU003722"/>
    </source>
</evidence>
<feature type="transmembrane region" description="Helical" evidence="15">
    <location>
        <begin position="328"/>
        <end position="357"/>
    </location>
</feature>
<evidence type="ECO:0000256" key="3">
    <source>
        <dbReference type="ARBA" id="ARBA00007367"/>
    </source>
</evidence>
<dbReference type="Pfam" id="PF00999">
    <property type="entry name" value="Na_H_Exchanger"/>
    <property type="match status" value="1"/>
</dbReference>
<feature type="transmembrane region" description="Helical" evidence="15">
    <location>
        <begin position="144"/>
        <end position="161"/>
    </location>
</feature>
<keyword evidence="7" id="KW-0967">Endosome</keyword>
<keyword evidence="9" id="KW-0915">Sodium</keyword>
<dbReference type="PRINTS" id="PR01084">
    <property type="entry name" value="NAHEXCHNGR"/>
</dbReference>
<keyword evidence="5" id="KW-1003">Cell membrane</keyword>
<feature type="region of interest" description="Disordered" evidence="14">
    <location>
        <begin position="585"/>
        <end position="610"/>
    </location>
</feature>
<feature type="transmembrane region" description="Helical" evidence="15">
    <location>
        <begin position="476"/>
        <end position="494"/>
    </location>
</feature>
<dbReference type="InterPro" id="IPR018422">
    <property type="entry name" value="Cation/H_exchanger_CPA1"/>
</dbReference>
<keyword evidence="10 13" id="KW-0406">Ion transport</keyword>
<protein>
    <recommendedName>
        <fullName evidence="13">Sodium/hydrogen exchanger</fullName>
    </recommendedName>
</protein>
<proteinExistence type="inferred from homology"/>
<dbReference type="GO" id="GO:0015386">
    <property type="term" value="F:potassium:proton antiporter activity"/>
    <property type="evidence" value="ECO:0007669"/>
    <property type="project" value="TreeGrafter"/>
</dbReference>
<feature type="transmembrane region" description="Helical" evidence="15">
    <location>
        <begin position="279"/>
        <end position="299"/>
    </location>
</feature>
<dbReference type="AlphaFoldDB" id="A0A8C5A2U1"/>
<comment type="subcellular location">
    <subcellularLocation>
        <location evidence="2">Cell membrane</location>
        <topology evidence="2">Multi-pass membrane protein</topology>
    </subcellularLocation>
    <subcellularLocation>
        <location evidence="1">Recycling endosome membrane</location>
        <topology evidence="1">Multi-pass membrane protein</topology>
    </subcellularLocation>
</comment>
<dbReference type="GO" id="GO:0005886">
    <property type="term" value="C:plasma membrane"/>
    <property type="evidence" value="ECO:0007669"/>
    <property type="project" value="UniProtKB-SubCell"/>
</dbReference>
<evidence type="ECO:0000256" key="4">
    <source>
        <dbReference type="ARBA" id="ARBA00022448"/>
    </source>
</evidence>
<evidence type="ECO:0000256" key="5">
    <source>
        <dbReference type="ARBA" id="ARBA00022475"/>
    </source>
</evidence>
<keyword evidence="12 13" id="KW-0739">Sodium transport</keyword>
<dbReference type="PRINTS" id="PR01088">
    <property type="entry name" value="NAHEXCHNGR6"/>
</dbReference>
<evidence type="ECO:0000256" key="1">
    <source>
        <dbReference type="ARBA" id="ARBA00004195"/>
    </source>
</evidence>
<dbReference type="GO" id="GO:0051453">
    <property type="term" value="P:regulation of intracellular pH"/>
    <property type="evidence" value="ECO:0007669"/>
    <property type="project" value="TreeGrafter"/>
</dbReference>
<sequence length="610" mass="68184">MPACSLPVQSIHFTIIASPKHDRFQRQSHRQDSVDLLIFIMLLTLTILTIWLFKHRRFRFLHETGLAMIYGVLVGVVLRYAIHVPRDISAATLNCHVNASPATLLVNISGRFYEYTLNGEISANVLDDVQDNEMLRKVTFDPEVFFNILLPPIIFHAGYSLKRRHFFLNMGSILAYAFMGTLVSCFVIGLLMYGFVTLMKHVGQLGEDFFFTDCLFFGAILSATDPVTVLAIFNELQVDVDLYALLFGESVLNDAVAVVLSSSIVAYQPQGDNSHTFEVMAVLKSLGVFLGVFSGSFALGTPLLDSLTVTRHVTKFTKLRDFQLLETALFFLMSWSTFLLAEACGFTGVVAVLFCGITQAHYTYNNLSPESQIRTKQLFELLNFLAENFIFSYMGLTLFTFQNHVFNPMFIIGAFVAVFIGRACNIYPLSFLLNLGRRNKIRSNFQHMMMFAGLRGAMTFALSIRDTATYARRMMFSTTLLVVFFTVWVCGGGTTQMLSCQRIRVGVDADQDNLVGITTKQESAWLFRIWYTFDHNYLKPILTHSGPPLTAVMPTCCAPLARCLTSPQAYEVRCLFFAPTPPAPTPPAAGRLASPAARPTPPSARSWTAS</sequence>
<feature type="domain" description="Cation/H+ exchanger transmembrane" evidence="16">
    <location>
        <begin position="46"/>
        <end position="499"/>
    </location>
</feature>
<keyword evidence="18" id="KW-1185">Reference proteome</keyword>
<evidence type="ECO:0000256" key="2">
    <source>
        <dbReference type="ARBA" id="ARBA00004651"/>
    </source>
</evidence>
<dbReference type="GO" id="GO:0015385">
    <property type="term" value="F:sodium:proton antiporter activity"/>
    <property type="evidence" value="ECO:0007669"/>
    <property type="project" value="InterPro"/>
</dbReference>
<dbReference type="PANTHER" id="PTHR10110">
    <property type="entry name" value="SODIUM/HYDROGEN EXCHANGER"/>
    <property type="match status" value="1"/>
</dbReference>
<evidence type="ECO:0000256" key="14">
    <source>
        <dbReference type="SAM" id="MobiDB-lite"/>
    </source>
</evidence>
<evidence type="ECO:0000256" key="8">
    <source>
        <dbReference type="ARBA" id="ARBA00022989"/>
    </source>
</evidence>
<dbReference type="Gene3D" id="6.10.140.1330">
    <property type="match status" value="1"/>
</dbReference>
<dbReference type="NCBIfam" id="TIGR00840">
    <property type="entry name" value="b_cpa1"/>
    <property type="match status" value="1"/>
</dbReference>
<dbReference type="GeneTree" id="ENSGT00940000153460"/>
<dbReference type="InterPro" id="IPR006153">
    <property type="entry name" value="Cation/H_exchanger_TM"/>
</dbReference>
<gene>
    <name evidence="17" type="primary">SLC9A6</name>
</gene>
<keyword evidence="11 15" id="KW-0472">Membrane</keyword>
<keyword evidence="6 13" id="KW-0812">Transmembrane</keyword>
<dbReference type="GO" id="GO:0098719">
    <property type="term" value="P:sodium ion import across plasma membrane"/>
    <property type="evidence" value="ECO:0007669"/>
    <property type="project" value="TreeGrafter"/>
</dbReference>
<keyword evidence="4 13" id="KW-0813">Transport</keyword>
<evidence type="ECO:0000256" key="10">
    <source>
        <dbReference type="ARBA" id="ARBA00023065"/>
    </source>
</evidence>
<feature type="transmembrane region" description="Helical" evidence="15">
    <location>
        <begin position="405"/>
        <end position="424"/>
    </location>
</feature>
<feature type="transmembrane region" description="Helical" evidence="15">
    <location>
        <begin position="65"/>
        <end position="82"/>
    </location>
</feature>
<evidence type="ECO:0000313" key="17">
    <source>
        <dbReference type="Ensembl" id="ENSGMOP00000023843.1"/>
    </source>
</evidence>
<evidence type="ECO:0000256" key="7">
    <source>
        <dbReference type="ARBA" id="ARBA00022753"/>
    </source>
</evidence>
<evidence type="ECO:0000256" key="9">
    <source>
        <dbReference type="ARBA" id="ARBA00023053"/>
    </source>
</evidence>
<keyword evidence="13" id="KW-0050">Antiport</keyword>
<name>A0A8C5A2U1_GADMO</name>
<dbReference type="Ensembl" id="ENSGMOT00000054650.1">
    <property type="protein sequence ID" value="ENSGMOP00000023843.1"/>
    <property type="gene ID" value="ENSGMOG00000004907.2"/>
</dbReference>
<comment type="similarity">
    <text evidence="3 13">Belongs to the monovalent cation:proton antiporter 1 (CPA1) transporter (TC 2.A.36) family.</text>
</comment>
<evidence type="ECO:0000313" key="18">
    <source>
        <dbReference type="Proteomes" id="UP000694546"/>
    </source>
</evidence>
<dbReference type="InterPro" id="IPR004709">
    <property type="entry name" value="NaH_exchanger"/>
</dbReference>
<reference evidence="17" key="1">
    <citation type="submission" date="2025-08" db="UniProtKB">
        <authorList>
            <consortium name="Ensembl"/>
        </authorList>
    </citation>
    <scope>IDENTIFICATION</scope>
</reference>
<accession>A0A8C5A2U1</accession>
<dbReference type="Proteomes" id="UP000694546">
    <property type="component" value="Chromosome 10"/>
</dbReference>
<evidence type="ECO:0000256" key="6">
    <source>
        <dbReference type="ARBA" id="ARBA00022692"/>
    </source>
</evidence>
<feature type="transmembrane region" description="Helical" evidence="15">
    <location>
        <begin position="36"/>
        <end position="53"/>
    </location>
</feature>
<keyword evidence="8 15" id="KW-1133">Transmembrane helix</keyword>
<feature type="transmembrane region" description="Helical" evidence="15">
    <location>
        <begin position="378"/>
        <end position="399"/>
    </location>
</feature>